<evidence type="ECO:0000313" key="1">
    <source>
        <dbReference type="Proteomes" id="UP000695022"/>
    </source>
</evidence>
<name>A0ABM1F3E6_PRICU</name>
<protein>
    <submittedName>
        <fullName evidence="2">Uncharacterized protein LOC106818808</fullName>
    </submittedName>
</protein>
<keyword evidence="1" id="KW-1185">Reference proteome</keyword>
<accession>A0ABM1F3E6</accession>
<gene>
    <name evidence="2" type="primary">LOC106818808</name>
</gene>
<dbReference type="RefSeq" id="XP_014678967.1">
    <property type="nucleotide sequence ID" value="XM_014823481.1"/>
</dbReference>
<proteinExistence type="predicted"/>
<reference evidence="2" key="1">
    <citation type="submission" date="2025-08" db="UniProtKB">
        <authorList>
            <consortium name="RefSeq"/>
        </authorList>
    </citation>
    <scope>IDENTIFICATION</scope>
</reference>
<organism evidence="1 2">
    <name type="scientific">Priapulus caudatus</name>
    <name type="common">Priapulid worm</name>
    <dbReference type="NCBI Taxonomy" id="37621"/>
    <lineage>
        <taxon>Eukaryota</taxon>
        <taxon>Metazoa</taxon>
        <taxon>Ecdysozoa</taxon>
        <taxon>Scalidophora</taxon>
        <taxon>Priapulida</taxon>
        <taxon>Priapulimorpha</taxon>
        <taxon>Priapulimorphida</taxon>
        <taxon>Priapulidae</taxon>
        <taxon>Priapulus</taxon>
    </lineage>
</organism>
<dbReference type="GeneID" id="106818808"/>
<dbReference type="Proteomes" id="UP000695022">
    <property type="component" value="Unplaced"/>
</dbReference>
<sequence>MPVEASGAPLRPDNAYVFVNTWAECEAIISQHKKEVGVEYNVYSKDRNFGRDDWKKNVGKCRVHWCLRRRKEDGQNQDSTRKTVIIDGDGVPFLYLGEKVHMCEYSFCCYCN</sequence>
<evidence type="ECO:0000313" key="2">
    <source>
        <dbReference type="RefSeq" id="XP_014678967.1"/>
    </source>
</evidence>